<keyword evidence="1 7" id="KW-1003">Cell membrane</keyword>
<feature type="site" description="Important for catalytic activity" evidence="7">
    <location>
        <position position="227"/>
    </location>
</feature>
<keyword evidence="6 7" id="KW-0961">Cell wall biogenesis/degradation</keyword>
<protein>
    <recommendedName>
        <fullName evidence="7">Endolytic murein transglycosylase</fullName>
        <ecNumber evidence="7">4.2.2.29</ecNumber>
    </recommendedName>
    <alternativeName>
        <fullName evidence="7">Peptidoglycan lytic transglycosylase</fullName>
    </alternativeName>
    <alternativeName>
        <fullName evidence="7">Peptidoglycan polymerization terminase</fullName>
    </alternativeName>
</protein>
<keyword evidence="3 7" id="KW-1133">Transmembrane helix</keyword>
<keyword evidence="5 7" id="KW-0456">Lyase</keyword>
<keyword evidence="7" id="KW-0997">Cell inner membrane</keyword>
<proteinExistence type="inferred from homology"/>
<dbReference type="EMBL" id="CACVAT010000369">
    <property type="protein sequence ID" value="CAA6822711.1"/>
    <property type="molecule type" value="Genomic_DNA"/>
</dbReference>
<dbReference type="PANTHER" id="PTHR30518:SF2">
    <property type="entry name" value="ENDOLYTIC MUREIN TRANSGLYCOSYLASE"/>
    <property type="match status" value="1"/>
</dbReference>
<comment type="function">
    <text evidence="7">Functions as a peptidoglycan terminase that cleaves nascent peptidoglycan strands endolytically to terminate their elongation.</text>
</comment>
<evidence type="ECO:0000256" key="1">
    <source>
        <dbReference type="ARBA" id="ARBA00022475"/>
    </source>
</evidence>
<dbReference type="HAMAP" id="MF_02065">
    <property type="entry name" value="MltG"/>
    <property type="match status" value="1"/>
</dbReference>
<name>A0A6S6TI44_9GAMM</name>
<evidence type="ECO:0000256" key="4">
    <source>
        <dbReference type="ARBA" id="ARBA00023136"/>
    </source>
</evidence>
<accession>A0A6S6TI44</accession>
<dbReference type="AlphaFoldDB" id="A0A6S6TI44"/>
<dbReference type="Gene3D" id="3.30.1490.480">
    <property type="entry name" value="Endolytic murein transglycosylase"/>
    <property type="match status" value="1"/>
</dbReference>
<evidence type="ECO:0000313" key="8">
    <source>
        <dbReference type="EMBL" id="CAA6822711.1"/>
    </source>
</evidence>
<comment type="catalytic activity">
    <reaction evidence="7">
        <text>a peptidoglycan chain = a peptidoglycan chain with N-acetyl-1,6-anhydromuramyl-[peptide] at the reducing end + a peptidoglycan chain with N-acetylglucosamine at the non-reducing end.</text>
        <dbReference type="EC" id="4.2.2.29"/>
    </reaction>
</comment>
<evidence type="ECO:0000256" key="6">
    <source>
        <dbReference type="ARBA" id="ARBA00023316"/>
    </source>
</evidence>
<comment type="similarity">
    <text evidence="7">Belongs to the transglycosylase MltG family.</text>
</comment>
<dbReference type="InterPro" id="IPR003770">
    <property type="entry name" value="MLTG-like"/>
</dbReference>
<gene>
    <name evidence="7" type="primary">mltG</name>
    <name evidence="8" type="ORF">HELGO_WM41214</name>
</gene>
<dbReference type="Pfam" id="PF02618">
    <property type="entry name" value="YceG"/>
    <property type="match status" value="1"/>
</dbReference>
<dbReference type="EC" id="4.2.2.29" evidence="7"/>
<evidence type="ECO:0000256" key="7">
    <source>
        <dbReference type="HAMAP-Rule" id="MF_02065"/>
    </source>
</evidence>
<dbReference type="Gene3D" id="3.30.160.60">
    <property type="entry name" value="Classic Zinc Finger"/>
    <property type="match status" value="1"/>
</dbReference>
<evidence type="ECO:0000256" key="5">
    <source>
        <dbReference type="ARBA" id="ARBA00023239"/>
    </source>
</evidence>
<keyword evidence="4 7" id="KW-0472">Membrane</keyword>
<evidence type="ECO:0000256" key="3">
    <source>
        <dbReference type="ARBA" id="ARBA00022989"/>
    </source>
</evidence>
<keyword evidence="2 7" id="KW-0812">Transmembrane</keyword>
<evidence type="ECO:0000256" key="2">
    <source>
        <dbReference type="ARBA" id="ARBA00022692"/>
    </source>
</evidence>
<reference evidence="8" key="1">
    <citation type="submission" date="2020-01" db="EMBL/GenBank/DDBJ databases">
        <authorList>
            <person name="Meier V. D."/>
            <person name="Meier V D."/>
        </authorList>
    </citation>
    <scope>NUCLEOTIDE SEQUENCE</scope>
    <source>
        <strain evidence="8">HLG_WM_MAG_09</strain>
    </source>
</reference>
<sequence length="354" mass="39801">MKRFFIFLGILIVLAAVAGAFTYQQYQAFLEKPVILAGENNTFNIESGSSIRTVARQLAEKNILPESGIPYVKPEWLFRAHARVTKQASKIKAGEYPLEAGMAADDLLKRFTSGKTIQYQIGFIEGRSYKDIFNSVKSHPDLVQTLTDDDYANIMTKLGAPEGTHPEGWFFPDTYNFPKGTTDLAVLQRSYDTMVDTLAKAWDSREVNPHLKTPYDALILASIVEKETGVPDERPLIAQVFLSRLDKGMLLQTDPTVIYGMGDSYQGNIRKKDLRKDTPYNTYTRKGLPPTPISTVGKAALDAVFNPEATESLYFVATGLGDGRHYFSRNYKEHRRAVIKYQLNGKKSRYQGDK</sequence>
<dbReference type="GO" id="GO:0009252">
    <property type="term" value="P:peptidoglycan biosynthetic process"/>
    <property type="evidence" value="ECO:0007669"/>
    <property type="project" value="UniProtKB-UniRule"/>
</dbReference>
<dbReference type="GO" id="GO:0008932">
    <property type="term" value="F:lytic endotransglycosylase activity"/>
    <property type="evidence" value="ECO:0007669"/>
    <property type="project" value="UniProtKB-UniRule"/>
</dbReference>
<dbReference type="NCBIfam" id="TIGR00247">
    <property type="entry name" value="endolytic transglycosylase MltG"/>
    <property type="match status" value="1"/>
</dbReference>
<dbReference type="GO" id="GO:0071555">
    <property type="term" value="P:cell wall organization"/>
    <property type="evidence" value="ECO:0007669"/>
    <property type="project" value="UniProtKB-KW"/>
</dbReference>
<organism evidence="8">
    <name type="scientific">uncultured Thiotrichaceae bacterium</name>
    <dbReference type="NCBI Taxonomy" id="298394"/>
    <lineage>
        <taxon>Bacteria</taxon>
        <taxon>Pseudomonadati</taxon>
        <taxon>Pseudomonadota</taxon>
        <taxon>Gammaproteobacteria</taxon>
        <taxon>Thiotrichales</taxon>
        <taxon>Thiotrichaceae</taxon>
        <taxon>environmental samples</taxon>
    </lineage>
</organism>
<dbReference type="PANTHER" id="PTHR30518">
    <property type="entry name" value="ENDOLYTIC MUREIN TRANSGLYCOSYLASE"/>
    <property type="match status" value="1"/>
</dbReference>
<dbReference type="GO" id="GO:0005886">
    <property type="term" value="C:plasma membrane"/>
    <property type="evidence" value="ECO:0007669"/>
    <property type="project" value="UniProtKB-UniRule"/>
</dbReference>
<dbReference type="CDD" id="cd08010">
    <property type="entry name" value="MltG_like"/>
    <property type="match status" value="1"/>
</dbReference>